<comment type="caution">
    <text evidence="1">The sequence shown here is derived from an EMBL/GenBank/DDBJ whole genome shotgun (WGS) entry which is preliminary data.</text>
</comment>
<evidence type="ECO:0000313" key="2">
    <source>
        <dbReference type="Proteomes" id="UP001221763"/>
    </source>
</evidence>
<sequence length="459" mass="54908">MSSYLFKIIPSNFFQLLSSVNKDIYIDCLLILEKLVDEDDDFNIKKNIALNSLEKYFVEKNRILFQEEINKQDFVIDNRQKASQVLTSLYKHGWIGEEKISYNITNIHFFDYSLEMIYFFQKNIYQAKPESIGNIYSVYSLLKSFLVEKNYTSFQESLLKTKSLLVKLKILKTSIFRFYNQLINLNFNYNLQNVLEQLLLDYKKNFFDSSYFILKTTDNFLKYCIQINLFLKEIETNPIYFQEMNNQLKKINKNSPQMNINLIKKQIQEIKTNLISTDKLINIIDQKNEQYLETACTKILFFDNQKKNTENLLNYLIKLILNQKIDASSFINLWNIKNLDDLSFYKPRVKRLEMMTSMLDVIPEDIELNLKDKKKSILEKKDFLTHKNINLFVKKYLNQKQTLKASEIILKTNHDIARLILIYIYARSNTYDNVYQIKKLNVKVNSYNFSFFDFLIFKK</sequence>
<dbReference type="EMBL" id="JANHJP010000006">
    <property type="protein sequence ID" value="MDC9032141.1"/>
    <property type="molecule type" value="Genomic_DNA"/>
</dbReference>
<accession>A0ABT5L963</accession>
<proteinExistence type="predicted"/>
<evidence type="ECO:0000313" key="1">
    <source>
        <dbReference type="EMBL" id="MDC9032141.1"/>
    </source>
</evidence>
<name>A0ABT5L963_9MOLU</name>
<dbReference type="Proteomes" id="UP001221763">
    <property type="component" value="Unassembled WGS sequence"/>
</dbReference>
<protein>
    <submittedName>
        <fullName evidence="1">DUF5716 family protein</fullName>
    </submittedName>
</protein>
<dbReference type="InterPro" id="IPR043773">
    <property type="entry name" value="JetA"/>
</dbReference>
<keyword evidence="2" id="KW-1185">Reference proteome</keyword>
<gene>
    <name evidence="1" type="ORF">M8044_000363</name>
</gene>
<reference evidence="1 2" key="1">
    <citation type="journal article" date="2023" name="Plant">
        <title>Draft Genome Sequence Resource of CBPPT1, a 'Candidatus Phytoplasma trifolii'-Related Strain Associated with Potato Purple Top Disease in the Columbia Basin, U.S.A.</title>
        <authorList>
            <person name="Wei W."/>
            <person name="Shao J."/>
            <person name="Bottner-Parker K.D."/>
            <person name="Zhao Y."/>
        </authorList>
    </citation>
    <scope>NUCLEOTIDE SEQUENCE [LARGE SCALE GENOMIC DNA]</scope>
    <source>
        <strain evidence="1 2">CBPPT1</strain>
    </source>
</reference>
<dbReference type="RefSeq" id="WP_273585349.1">
    <property type="nucleotide sequence ID" value="NZ_JANHJP010000006.1"/>
</dbReference>
<dbReference type="Pfam" id="PF18982">
    <property type="entry name" value="JetA"/>
    <property type="match status" value="1"/>
</dbReference>
<organism evidence="1 2">
    <name type="scientific">Columbia Basin potato purple top phytoplasma</name>
    <dbReference type="NCBI Taxonomy" id="307134"/>
    <lineage>
        <taxon>Bacteria</taxon>
        <taxon>Bacillati</taxon>
        <taxon>Mycoplasmatota</taxon>
        <taxon>Mollicutes</taxon>
        <taxon>Acholeplasmatales</taxon>
        <taxon>Acholeplasmataceae</taxon>
        <taxon>Candidatus Phytoplasma</taxon>
        <taxon>16SrVI (Clover proliferation group)</taxon>
    </lineage>
</organism>